<evidence type="ECO:0000259" key="8">
    <source>
        <dbReference type="PROSITE" id="PS51284"/>
    </source>
</evidence>
<comment type="similarity">
    <text evidence="6">Belongs to the cullin family.</text>
</comment>
<dbReference type="Gene3D" id="1.10.10.10">
    <property type="entry name" value="Winged helix-like DNA-binding domain superfamily/Winged helix DNA-binding domain"/>
    <property type="match status" value="1"/>
</dbReference>
<dbReference type="Ensembl" id="ENSPMRT00000034836.1">
    <property type="protein sequence ID" value="ENSPMRP00000032844.1"/>
    <property type="gene ID" value="ENSPMRG00000021181.1"/>
</dbReference>
<organism evidence="9 10">
    <name type="scientific">Podarcis muralis</name>
    <name type="common">Wall lizard</name>
    <name type="synonym">Lacerta muralis</name>
    <dbReference type="NCBI Taxonomy" id="64176"/>
    <lineage>
        <taxon>Eukaryota</taxon>
        <taxon>Metazoa</taxon>
        <taxon>Chordata</taxon>
        <taxon>Craniata</taxon>
        <taxon>Vertebrata</taxon>
        <taxon>Euteleostomi</taxon>
        <taxon>Lepidosauria</taxon>
        <taxon>Squamata</taxon>
        <taxon>Bifurcata</taxon>
        <taxon>Unidentata</taxon>
        <taxon>Episquamata</taxon>
        <taxon>Laterata</taxon>
        <taxon>Lacertibaenia</taxon>
        <taxon>Lacertidae</taxon>
        <taxon>Podarcis</taxon>
    </lineage>
</organism>
<dbReference type="InterPro" id="IPR055486">
    <property type="entry name" value="CUL7/CUL9_N"/>
</dbReference>
<dbReference type="InterPro" id="IPR004939">
    <property type="entry name" value="APC_su10/DOC_dom"/>
</dbReference>
<sequence length="1461" mass="166105">MVGERRNGNLLVHLGPKLQAYPEELIRQRRGHDGHTEYLIRWSILSLDDSLGNSANAASSESKTENILMWMSAEEVYANCPTLLGKRKPEGQRVKEEKAPSTYPSDVTLDEASLLEMKADVRNLVQRAARQMARTTGPESSILNTIHVLSAYASIGSLTGVFKETGALDLLMKMLCNEEKQIRRSAGKMLRALASHDAGSRAYVLLSLSQQDGIEQHMDFDSRYTLLELFAETTSSEEHCMSFEGIHLPQIPGKLLFSLVKRYLCVTSLMDKLNSTTELGGERQDCAAPSANFGEKSRVQREFDFSMAMANLISELVRVMGWDRSQERELSLRETQPRVVRSIFQPKGSTCTAVQVPLVTPKPSPRKKQGQGFLTLSDFSNRSSYVEYVQENLKPGMTVRMLEDYEEINIGDEGEFRQSNSGMPPVQVLWQSTGRTYWVHWHMIEITGSGEQPEEEAAQEKVSNITENLQLHTGEVRRTPLGGLYSLPYLTDRMNENSGTLSRAEWWELLFFIKKLEQQEQQEVVQFIQQNHEEVVSGMNQVVQEFIRFLHRLATTNKDCAVVMSRVGTKEALTKAMDRYNSNLLLVTELRDLVTDCEKYASLYKKMTTSILAGCIQMVLGQIEEHRRSHQPINIPFFDVFLRNLCQGSNVEVKEDKCWERVEVSSNPHRASKLTDRNPKTYWESNGSTGSHYINVYMHRGVVVRQMTLLVASEDSSYMPARIVVMGGENSSNITTELITLNVLPSASRVVLLENMARFWPIIQIKIKRCQQGGIDTRVRGIEVLGPKPTFWPIFKEQLCRRTYLFYTTKAHTWSADPPPLCPFRLNSALRHEQVFADRFLPDDEAAQALGKTCWEALISPLVQSITTPDPSGISPLSWLLSQYLENLEASRSAKSRAAIFNSRVRRLSHLLVHVDSSSPEAEELKPPVKSSDSTTGITQCWKGVVQQQVKLFLESSWQAPDFVERYCNTYLRLRTAMEELFGQQMSFMLALCHGFSGGLLQLSFLTAMHVSEQFARYIDRWIQESWADSGNVETLRRLQQSLEPVLFLAGLELANTFEHFYRYYMGDRLLSQGKTWLECAVVEHIGLCFPNRFPQQMLKNLSELEEQQQQFHLFQLEQLDKHLLELDQDGNWEAEEEMEEGEEEAEVKVLALSPRCWTISSFCYLEDPARFFPESLSQHLSKFADFYTQSQSRFGLEHTKPRRLQWTWLGHAELEYQGCLLHVSTLQMYILLCFNTAQEVSVDTLLQATDLSPVLLHHALKPLTNENGILTQSQSKYGLNEGRLSQMSGQRLWLLPKQTYLNVEENEGSALERKRNIICCLLIQILKEEKEIHIDNLVFKVWDAGTGPCSAVRLVGEAQGLTHSSCLSQVIDACQKWETGSALKFLSFCCSSTDVLSCILHLLSQGYILRQEENPQLLEYICAEPTTPHRGQAQLIFQSTDCQKAKASSGTDPGNKLPFR</sequence>
<dbReference type="SMART" id="SM01337">
    <property type="entry name" value="APC10"/>
    <property type="match status" value="1"/>
</dbReference>
<evidence type="ECO:0000259" key="7">
    <source>
        <dbReference type="PROSITE" id="PS50069"/>
    </source>
</evidence>
<dbReference type="InterPro" id="IPR059120">
    <property type="entry name" value="Cullin-like_AB"/>
</dbReference>
<dbReference type="PROSITE" id="PS51284">
    <property type="entry name" value="DOC"/>
    <property type="match status" value="1"/>
</dbReference>
<comment type="subcellular location">
    <subcellularLocation>
        <location evidence="1">Cytoplasm</location>
    </subcellularLocation>
</comment>
<dbReference type="PANTHER" id="PTHR22771">
    <property type="entry name" value="CULLIN AND GALACTOSE-BINDING DOMAIN-CONTAINING"/>
    <property type="match status" value="1"/>
</dbReference>
<protein>
    <recommendedName>
        <fullName evidence="11">Cullin 7</fullName>
    </recommendedName>
</protein>
<dbReference type="InterPro" id="IPR036388">
    <property type="entry name" value="WH-like_DNA-bd_sf"/>
</dbReference>
<dbReference type="InterPro" id="IPR019559">
    <property type="entry name" value="Cullin_neddylation_domain"/>
</dbReference>
<dbReference type="Gene3D" id="2.60.120.260">
    <property type="entry name" value="Galactose-binding domain-like"/>
    <property type="match status" value="1"/>
</dbReference>
<dbReference type="FunFam" id="2.60.120.260:FF:000046">
    <property type="entry name" value="Cullin 9"/>
    <property type="match status" value="1"/>
</dbReference>
<evidence type="ECO:0000256" key="6">
    <source>
        <dbReference type="PROSITE-ProRule" id="PRU00330"/>
    </source>
</evidence>
<evidence type="ECO:0000256" key="4">
    <source>
        <dbReference type="ARBA" id="ARBA00022786"/>
    </source>
</evidence>
<dbReference type="SUPFAM" id="SSF75632">
    <property type="entry name" value="Cullin homology domain"/>
    <property type="match status" value="1"/>
</dbReference>
<dbReference type="Pfam" id="PF03256">
    <property type="entry name" value="ANAPC10"/>
    <property type="match status" value="1"/>
</dbReference>
<evidence type="ECO:0000256" key="2">
    <source>
        <dbReference type="ARBA" id="ARBA00022490"/>
    </source>
</evidence>
<dbReference type="Pfam" id="PF26557">
    <property type="entry name" value="Cullin_AB"/>
    <property type="match status" value="1"/>
</dbReference>
<feature type="domain" description="Cullin family profile" evidence="7">
    <location>
        <begin position="1010"/>
        <end position="1265"/>
    </location>
</feature>
<keyword evidence="2" id="KW-0963">Cytoplasm</keyword>
<dbReference type="InterPro" id="IPR045093">
    <property type="entry name" value="Cullin"/>
</dbReference>
<keyword evidence="5" id="KW-0832">Ubl conjugation</keyword>
<dbReference type="Gene3D" id="2.30.30.30">
    <property type="match status" value="1"/>
</dbReference>
<dbReference type="InterPro" id="IPR008979">
    <property type="entry name" value="Galactose-bd-like_sf"/>
</dbReference>
<dbReference type="GO" id="GO:0031625">
    <property type="term" value="F:ubiquitin protein ligase binding"/>
    <property type="evidence" value="ECO:0007669"/>
    <property type="project" value="InterPro"/>
</dbReference>
<dbReference type="Proteomes" id="UP000472272">
    <property type="component" value="Chromosome 3"/>
</dbReference>
<feature type="domain" description="DOC" evidence="8">
    <location>
        <begin position="632"/>
        <end position="811"/>
    </location>
</feature>
<dbReference type="GeneTree" id="ENSGT00940000153954"/>
<evidence type="ECO:0000256" key="1">
    <source>
        <dbReference type="ARBA" id="ARBA00004496"/>
    </source>
</evidence>
<evidence type="ECO:0000313" key="10">
    <source>
        <dbReference type="Proteomes" id="UP000472272"/>
    </source>
</evidence>
<dbReference type="InterPro" id="IPR016158">
    <property type="entry name" value="Cullin_homology"/>
</dbReference>
<evidence type="ECO:0000256" key="5">
    <source>
        <dbReference type="ARBA" id="ARBA00022843"/>
    </source>
</evidence>
<accession>A0A670KB53</accession>
<evidence type="ECO:0008006" key="11">
    <source>
        <dbReference type="Google" id="ProtNLM"/>
    </source>
</evidence>
<dbReference type="InterPro" id="IPR036317">
    <property type="entry name" value="Cullin_homology_sf"/>
</dbReference>
<dbReference type="InterPro" id="IPR021097">
    <property type="entry name" value="CPH_domain"/>
</dbReference>
<name>A0A670KB53_PODMU</name>
<dbReference type="Gene3D" id="3.30.230.130">
    <property type="entry name" value="Cullin, Chain C, Domain 2"/>
    <property type="match status" value="1"/>
</dbReference>
<dbReference type="InterPro" id="IPR056405">
    <property type="entry name" value="ARM_CUL7_CUL9"/>
</dbReference>
<keyword evidence="10" id="KW-1185">Reference proteome</keyword>
<dbReference type="GO" id="GO:0005737">
    <property type="term" value="C:cytoplasm"/>
    <property type="evidence" value="ECO:0007669"/>
    <property type="project" value="UniProtKB-SubCell"/>
</dbReference>
<dbReference type="Pfam" id="PF11515">
    <property type="entry name" value="Cul7"/>
    <property type="match status" value="1"/>
</dbReference>
<dbReference type="Pfam" id="PF23168">
    <property type="entry name" value="CUL7_CUL9_N"/>
    <property type="match status" value="1"/>
</dbReference>
<evidence type="ECO:0000313" key="9">
    <source>
        <dbReference type="Ensembl" id="ENSPMRP00000032844.1"/>
    </source>
</evidence>
<dbReference type="SUPFAM" id="SSF63748">
    <property type="entry name" value="Tudor/PWWP/MBT"/>
    <property type="match status" value="1"/>
</dbReference>
<dbReference type="PANTHER" id="PTHR22771:SF4">
    <property type="entry name" value="CULLIN 7-RELATED"/>
    <property type="match status" value="1"/>
</dbReference>
<dbReference type="InterPro" id="IPR014722">
    <property type="entry name" value="Rib_uL2_dom2"/>
</dbReference>
<dbReference type="PROSITE" id="PS50069">
    <property type="entry name" value="CULLIN_2"/>
    <property type="match status" value="1"/>
</dbReference>
<reference evidence="9" key="3">
    <citation type="submission" date="2025-09" db="UniProtKB">
        <authorList>
            <consortium name="Ensembl"/>
        </authorList>
    </citation>
    <scope>IDENTIFICATION</scope>
</reference>
<dbReference type="Pfam" id="PF24742">
    <property type="entry name" value="ARM_CUL7_CUL9"/>
    <property type="match status" value="1"/>
</dbReference>
<reference evidence="9" key="2">
    <citation type="submission" date="2025-08" db="UniProtKB">
        <authorList>
            <consortium name="Ensembl"/>
        </authorList>
    </citation>
    <scope>IDENTIFICATION</scope>
</reference>
<evidence type="ECO:0000256" key="3">
    <source>
        <dbReference type="ARBA" id="ARBA00022499"/>
    </source>
</evidence>
<reference evidence="9 10" key="1">
    <citation type="journal article" date="2019" name="Proc. Natl. Acad. Sci. U.S.A.">
        <title>Regulatory changes in pterin and carotenoid genes underlie balanced color polymorphisms in the wall lizard.</title>
        <authorList>
            <person name="Andrade P."/>
            <person name="Pinho C."/>
            <person name="Perez I de Lanuza G."/>
            <person name="Afonso S."/>
            <person name="Brejcha J."/>
            <person name="Rubin C.J."/>
            <person name="Wallerman O."/>
            <person name="Pereira P."/>
            <person name="Sabatino S.J."/>
            <person name="Bellati A."/>
            <person name="Pellitteri-Rosa D."/>
            <person name="Bosakova Z."/>
            <person name="Bunikis I."/>
            <person name="Carretero M.A."/>
            <person name="Feiner N."/>
            <person name="Marsik P."/>
            <person name="Pauperio F."/>
            <person name="Salvi D."/>
            <person name="Soler L."/>
            <person name="While G.M."/>
            <person name="Uller T."/>
            <person name="Font E."/>
            <person name="Andersson L."/>
            <person name="Carneiro M."/>
        </authorList>
    </citation>
    <scope>NUCLEOTIDE SEQUENCE</scope>
</reference>
<proteinExistence type="inferred from homology"/>
<dbReference type="SMART" id="SM00884">
    <property type="entry name" value="Cullin_Nedd8"/>
    <property type="match status" value="1"/>
</dbReference>
<keyword evidence="4" id="KW-0833">Ubl conjugation pathway</keyword>
<dbReference type="SUPFAM" id="SSF49785">
    <property type="entry name" value="Galactose-binding domain-like"/>
    <property type="match status" value="1"/>
</dbReference>
<keyword evidence="3" id="KW-1017">Isopeptide bond</keyword>
<dbReference type="GO" id="GO:0006511">
    <property type="term" value="P:ubiquitin-dependent protein catabolic process"/>
    <property type="evidence" value="ECO:0007669"/>
    <property type="project" value="InterPro"/>
</dbReference>